<dbReference type="InterPro" id="IPR016024">
    <property type="entry name" value="ARM-type_fold"/>
</dbReference>
<evidence type="ECO:0000256" key="5">
    <source>
        <dbReference type="ARBA" id="ARBA00023242"/>
    </source>
</evidence>
<dbReference type="GeneID" id="54289435"/>
<reference evidence="7" key="1">
    <citation type="journal article" date="2020" name="Stud. Mycol.">
        <title>101 Dothideomycetes genomes: a test case for predicting lifestyles and emergence of pathogens.</title>
        <authorList>
            <person name="Haridas S."/>
            <person name="Albert R."/>
            <person name="Binder M."/>
            <person name="Bloem J."/>
            <person name="Labutti K."/>
            <person name="Salamov A."/>
            <person name="Andreopoulos B."/>
            <person name="Baker S."/>
            <person name="Barry K."/>
            <person name="Bills G."/>
            <person name="Bluhm B."/>
            <person name="Cannon C."/>
            <person name="Castanera R."/>
            <person name="Culley D."/>
            <person name="Daum C."/>
            <person name="Ezra D."/>
            <person name="Gonzalez J."/>
            <person name="Henrissat B."/>
            <person name="Kuo A."/>
            <person name="Liang C."/>
            <person name="Lipzen A."/>
            <person name="Lutzoni F."/>
            <person name="Magnuson J."/>
            <person name="Mondo S."/>
            <person name="Nolan M."/>
            <person name="Ohm R."/>
            <person name="Pangilinan J."/>
            <person name="Park H.-J."/>
            <person name="Ramirez L."/>
            <person name="Alfaro M."/>
            <person name="Sun H."/>
            <person name="Tritt A."/>
            <person name="Yoshinaga Y."/>
            <person name="Zwiers L.-H."/>
            <person name="Turgeon B."/>
            <person name="Goodwin S."/>
            <person name="Spatafora J."/>
            <person name="Crous P."/>
            <person name="Grigoriev I."/>
        </authorList>
    </citation>
    <scope>NUCLEOTIDE SEQUENCE</scope>
    <source>
        <strain evidence="7">CBS 175.79</strain>
    </source>
</reference>
<comment type="subcellular location">
    <subcellularLocation>
        <location evidence="2">Cytoplasm</location>
    </subcellularLocation>
    <subcellularLocation>
        <location evidence="1">Nucleus</location>
    </subcellularLocation>
</comment>
<dbReference type="SMART" id="SM00185">
    <property type="entry name" value="ARM"/>
    <property type="match status" value="4"/>
</dbReference>
<feature type="compositionally biased region" description="Polar residues" evidence="6">
    <location>
        <begin position="65"/>
        <end position="79"/>
    </location>
</feature>
<dbReference type="PANTHER" id="PTHR15651">
    <property type="entry name" value="ARMADILLO REPEAT-CONTAINING PROTEIN 8"/>
    <property type="match status" value="1"/>
</dbReference>
<feature type="compositionally biased region" description="Polar residues" evidence="6">
    <location>
        <begin position="899"/>
        <end position="922"/>
    </location>
</feature>
<dbReference type="GO" id="GO:0005634">
    <property type="term" value="C:nucleus"/>
    <property type="evidence" value="ECO:0007669"/>
    <property type="project" value="UniProtKB-SubCell"/>
</dbReference>
<evidence type="ECO:0000256" key="4">
    <source>
        <dbReference type="ARBA" id="ARBA00022737"/>
    </source>
</evidence>
<feature type="region of interest" description="Disordered" evidence="6">
    <location>
        <begin position="898"/>
        <end position="944"/>
    </location>
</feature>
<dbReference type="EMBL" id="ML978069">
    <property type="protein sequence ID" value="KAF2016568.1"/>
    <property type="molecule type" value="Genomic_DNA"/>
</dbReference>
<dbReference type="PANTHER" id="PTHR15651:SF7">
    <property type="entry name" value="ARMADILLO REPEAT-CONTAINING PROTEIN 8"/>
    <property type="match status" value="1"/>
</dbReference>
<keyword evidence="5" id="KW-0539">Nucleus</keyword>
<dbReference type="Proteomes" id="UP000799778">
    <property type="component" value="Unassembled WGS sequence"/>
</dbReference>
<dbReference type="GO" id="GO:0034657">
    <property type="term" value="C:GID complex"/>
    <property type="evidence" value="ECO:0007669"/>
    <property type="project" value="TreeGrafter"/>
</dbReference>
<feature type="compositionally biased region" description="Gly residues" evidence="6">
    <location>
        <begin position="1085"/>
        <end position="1104"/>
    </location>
</feature>
<proteinExistence type="predicted"/>
<dbReference type="AlphaFoldDB" id="A0A6A5XTF0"/>
<accession>A0A6A5XTF0</accession>
<dbReference type="Gene3D" id="1.25.10.10">
    <property type="entry name" value="Leucine-rich Repeat Variant"/>
    <property type="match status" value="3"/>
</dbReference>
<feature type="region of interest" description="Disordered" evidence="6">
    <location>
        <begin position="792"/>
        <end position="823"/>
    </location>
</feature>
<feature type="compositionally biased region" description="Acidic residues" evidence="6">
    <location>
        <begin position="792"/>
        <end position="801"/>
    </location>
</feature>
<evidence type="ECO:0000256" key="3">
    <source>
        <dbReference type="ARBA" id="ARBA00022490"/>
    </source>
</evidence>
<dbReference type="GO" id="GO:0005737">
    <property type="term" value="C:cytoplasm"/>
    <property type="evidence" value="ECO:0007669"/>
    <property type="project" value="UniProtKB-SubCell"/>
</dbReference>
<dbReference type="RefSeq" id="XP_033384907.1">
    <property type="nucleotide sequence ID" value="XM_033532038.1"/>
</dbReference>
<keyword evidence="4" id="KW-0677">Repeat</keyword>
<dbReference type="SUPFAM" id="SSF48371">
    <property type="entry name" value="ARM repeat"/>
    <property type="match status" value="2"/>
</dbReference>
<feature type="region of interest" description="Disordered" evidence="6">
    <location>
        <begin position="54"/>
        <end position="100"/>
    </location>
</feature>
<evidence type="ECO:0000256" key="2">
    <source>
        <dbReference type="ARBA" id="ARBA00004496"/>
    </source>
</evidence>
<dbReference type="OrthoDB" id="5559898at2759"/>
<keyword evidence="8" id="KW-1185">Reference proteome</keyword>
<sequence>MPSALDELSNPTSPEAQVNALRNLRNEVVGHDQRKQLAIIHGIVKPLATVLRTEARKGGKKRRGNTLNGNSSNAPSLSTAHGGLSASGARNSSNNNQEWTTEDELRFQATQVVGSLVNGGPAFVAPLFAGRILHPLLASLSPSESPPKLVLATLRTLNQIADSILLEKPWQISTTEQLAGPSMSSAFCHELSTREVVDSLAEILVQPAKSYVTQQQISLVTKLIVKTCTAEAERKVLLDAGILDILAMKLAAMAEVDAQVLQTDTRPPSRDELPIVYLPDILEAISTIIKDSHYRTARLLYSQSIQQLFGTSKEKSVSEGGQASNHASTAWERLTPRLQTVQSNKSDAYTKSWPALGTAHFAAGSDSYPRLSSMDTLQPSGRTVIIDESENSFMIWLMFVARRGEERTRLSACWLLAWLKKFGEKWPLNDPSKTTRERHFSCLILPLVMKMIEESSPESEQSKALNNANPQAVEEHRFVLERAPLVLAEIVGGNKALQNVVTETKFLTLLVKILKRSFDPVTTSTKPLWSSDPGSIHTRDPSIDAPSSALGVSGFAPDVLHAFKYRESALLALAAITDTQDSLRKEIIQLGAVTHIIDSLVPYAEPVSDPSSSSSGNSGNISNTKCGNPPAVLIAACKLTRSLSRSIGVMRTSLIDHGIAQPSFELLRHPDVQVQIAATEVITNLVLEVSPMRNHILEAGAIKSLCEHCRSANFDLRYGSLWALKHLCLGLPYTEKLKCLDELGVGWLAQTLNGEPSRGSISTPLGMGTPNAAGEQVDILNAIDNSHMDVDDEAISDEDDGSSTTDSAPSVRQQHRRNLSYTSAANIRDRLQQIKTEELDPRLINERDEIRIQEQALDFIRNFISDEKDSGVTIDHCLKSFGHSRFFELLDAKIRAKGTPTSTTSHPMQSSTPSYWHNTSTTQQQQQQHRSGFTTSTTAPPQPQNWALFPPTELIIGTLYILVHLANGPPRHRSQLISQTALMQHVLPLFTHPSRDVRLPCAWFLNNLLWVENITDEAATRDRAQSLQALGFEEGARSLGRDTDLDVRERAKTAIEQMNKLLGISVSGGISERSTAVPGYHTTTGPGGGPFGGGSGSGGAGAGAGDSSSGLGRVGSGFGGLHSHQQQRWSRE</sequence>
<feature type="region of interest" description="Disordered" evidence="6">
    <location>
        <begin position="1075"/>
        <end position="1132"/>
    </location>
</feature>
<feature type="compositionally biased region" description="Low complexity" evidence="6">
    <location>
        <begin position="82"/>
        <end position="96"/>
    </location>
</feature>
<dbReference type="InterPro" id="IPR000225">
    <property type="entry name" value="Armadillo"/>
</dbReference>
<feature type="compositionally biased region" description="Polar residues" evidence="6">
    <location>
        <begin position="929"/>
        <end position="939"/>
    </location>
</feature>
<gene>
    <name evidence="7" type="ORF">BU24DRAFT_462712</name>
</gene>
<protein>
    <submittedName>
        <fullName evidence="7">ARM repeat-containing protein</fullName>
    </submittedName>
</protein>
<evidence type="ECO:0000313" key="7">
    <source>
        <dbReference type="EMBL" id="KAF2016568.1"/>
    </source>
</evidence>
<name>A0A6A5XTF0_9PLEO</name>
<dbReference type="InterPro" id="IPR038739">
    <property type="entry name" value="ARMC8/Vid28"/>
</dbReference>
<organism evidence="7 8">
    <name type="scientific">Aaosphaeria arxii CBS 175.79</name>
    <dbReference type="NCBI Taxonomy" id="1450172"/>
    <lineage>
        <taxon>Eukaryota</taxon>
        <taxon>Fungi</taxon>
        <taxon>Dikarya</taxon>
        <taxon>Ascomycota</taxon>
        <taxon>Pezizomycotina</taxon>
        <taxon>Dothideomycetes</taxon>
        <taxon>Pleosporomycetidae</taxon>
        <taxon>Pleosporales</taxon>
        <taxon>Pleosporales incertae sedis</taxon>
        <taxon>Aaosphaeria</taxon>
    </lineage>
</organism>
<keyword evidence="3" id="KW-0963">Cytoplasm</keyword>
<evidence type="ECO:0000256" key="1">
    <source>
        <dbReference type="ARBA" id="ARBA00004123"/>
    </source>
</evidence>
<dbReference type="GO" id="GO:0043161">
    <property type="term" value="P:proteasome-mediated ubiquitin-dependent protein catabolic process"/>
    <property type="evidence" value="ECO:0007669"/>
    <property type="project" value="TreeGrafter"/>
</dbReference>
<evidence type="ECO:0000256" key="6">
    <source>
        <dbReference type="SAM" id="MobiDB-lite"/>
    </source>
</evidence>
<dbReference type="InterPro" id="IPR011989">
    <property type="entry name" value="ARM-like"/>
</dbReference>
<evidence type="ECO:0000313" key="8">
    <source>
        <dbReference type="Proteomes" id="UP000799778"/>
    </source>
</evidence>